<evidence type="ECO:0000313" key="1">
    <source>
        <dbReference type="EMBL" id="KAK9321405.1"/>
    </source>
</evidence>
<gene>
    <name evidence="1" type="ORF">V1517DRAFT_308952</name>
</gene>
<proteinExistence type="predicted"/>
<name>A0ACC3TL75_9ASCO</name>
<organism evidence="1 2">
    <name type="scientific">Lipomyces orientalis</name>
    <dbReference type="NCBI Taxonomy" id="1233043"/>
    <lineage>
        <taxon>Eukaryota</taxon>
        <taxon>Fungi</taxon>
        <taxon>Dikarya</taxon>
        <taxon>Ascomycota</taxon>
        <taxon>Saccharomycotina</taxon>
        <taxon>Lipomycetes</taxon>
        <taxon>Lipomycetales</taxon>
        <taxon>Lipomycetaceae</taxon>
        <taxon>Lipomyces</taxon>
    </lineage>
</organism>
<keyword evidence="2" id="KW-1185">Reference proteome</keyword>
<dbReference type="EMBL" id="MU970099">
    <property type="protein sequence ID" value="KAK9321405.1"/>
    <property type="molecule type" value="Genomic_DNA"/>
</dbReference>
<protein>
    <submittedName>
        <fullName evidence="1">Uncharacterized protein</fullName>
    </submittedName>
</protein>
<sequence>MKSLHQPTQQRASFQNQSSNRQPIGNKSGLSFLDNIWMPFIFNSPVRPQSFASQTMYNIVDKCRTLGDFAHAEDMRANARQGDQATVTGIEFDETDIEIVPFPQRRQGIRVRYPNAKVDSGSLRVQLLKRKYTRRKQIARKSHKVRLIRDRLAVQVRALGEAIGRKQMEIMDNTEDSPRDRGIVINLAYGHGGFSEGLETTELKNSD</sequence>
<reference evidence="2" key="1">
    <citation type="journal article" date="2024" name="Front. Bioeng. Biotechnol.">
        <title>Genome-scale model development and genomic sequencing of the oleaginous clade Lipomyces.</title>
        <authorList>
            <person name="Czajka J.J."/>
            <person name="Han Y."/>
            <person name="Kim J."/>
            <person name="Mondo S.J."/>
            <person name="Hofstad B.A."/>
            <person name="Robles A."/>
            <person name="Haridas S."/>
            <person name="Riley R."/>
            <person name="LaButti K."/>
            <person name="Pangilinan J."/>
            <person name="Andreopoulos W."/>
            <person name="Lipzen A."/>
            <person name="Yan J."/>
            <person name="Wang M."/>
            <person name="Ng V."/>
            <person name="Grigoriev I.V."/>
            <person name="Spatafora J.W."/>
            <person name="Magnuson J.K."/>
            <person name="Baker S.E."/>
            <person name="Pomraning K.R."/>
        </authorList>
    </citation>
    <scope>NUCLEOTIDE SEQUENCE [LARGE SCALE GENOMIC DNA]</scope>
    <source>
        <strain evidence="2">CBS 10300</strain>
    </source>
</reference>
<comment type="caution">
    <text evidence="1">The sequence shown here is derived from an EMBL/GenBank/DDBJ whole genome shotgun (WGS) entry which is preliminary data.</text>
</comment>
<evidence type="ECO:0000313" key="2">
    <source>
        <dbReference type="Proteomes" id="UP001489719"/>
    </source>
</evidence>
<dbReference type="Proteomes" id="UP001489719">
    <property type="component" value="Unassembled WGS sequence"/>
</dbReference>
<accession>A0ACC3TL75</accession>